<name>A0A086K772_TOXGO</name>
<comment type="caution">
    <text evidence="4">The sequence shown here is derived from an EMBL/GenBank/DDBJ whole genome shotgun (WGS) entry which is preliminary data.</text>
</comment>
<sequence>MASLCLHRKTSQCIRERSLRQTTLCCGRRMSGFRCSPAEPPCCGASGHAPEAAAASKMDVSRKQFHASDIPMSSPFLRHSSRWPSAFSVPPLILVLLLTALLSLVAPFFSCSSDTTAAIPSSISSVLLPGLVTAADGLRLYTAPAATSLSSFALPSYRSVNSYQHSSSSTLSSPAFSAAFNRRKYGGCLGAALFDATGPNVLDMFTPSVTSLSPCSHREVGQSSAEHEAEVSTARSPLLTRSIFQKGVARFEVQEQSRTFSPVQKASVEAHEASHVPILPLLKSLSGNLPLPFSSDDVQKDGMTGGGSDAREDGESPEGKEQGSDGDSLSGTPLTEETLGIPCTHLVHPLYIHDAAGKRVGIRASVDAAVGLAASDFLGRIAKMTEALQNLSETLLRKGLGQDSGGSEREKHGNKSEKEASVFLSLASLKLPLEGSTASDIIDAARQRFRAVATSSIAKSARSAESSQPPQETEVAAAMAEGEQRLESILDSSLRAVFQQQMSLLLLHILQRVNSSTSASVGFAGEKSTLRPQASPSSFDKQNALSPSAQWMQEFEALLRRAVPNVDQRRRWGANTLRAQLQKHLADWERERDAENSKEIRRTRSQQALLQVLQRQQEQVEQLQQHIQQSQQPTPFSFGAAYRVPDTNLQLAAAARQGKLHVNVSCLPDEAAAAGAAGGILGNQGFVKGVEAAGNLGLSVNFGM</sequence>
<dbReference type="AlphaFoldDB" id="A0A086K772"/>
<gene>
    <name evidence="4" type="ORF">TGDOM2_287270</name>
</gene>
<keyword evidence="3" id="KW-1133">Transmembrane helix</keyword>
<feature type="coiled-coil region" evidence="1">
    <location>
        <begin position="578"/>
        <end position="633"/>
    </location>
</feature>
<organism evidence="4 5">
    <name type="scientific">Toxoplasma gondii GAB2-2007-GAL-DOM2</name>
    <dbReference type="NCBI Taxonomy" id="1130820"/>
    <lineage>
        <taxon>Eukaryota</taxon>
        <taxon>Sar</taxon>
        <taxon>Alveolata</taxon>
        <taxon>Apicomplexa</taxon>
        <taxon>Conoidasida</taxon>
        <taxon>Coccidia</taxon>
        <taxon>Eucoccidiorida</taxon>
        <taxon>Eimeriorina</taxon>
        <taxon>Sarcocystidae</taxon>
        <taxon>Toxoplasma</taxon>
    </lineage>
</organism>
<dbReference type="Proteomes" id="UP000028837">
    <property type="component" value="Unassembled WGS sequence"/>
</dbReference>
<proteinExistence type="predicted"/>
<dbReference type="VEuPathDB" id="ToxoDB:TGDOM2_287270"/>
<feature type="compositionally biased region" description="Basic and acidic residues" evidence="2">
    <location>
        <begin position="406"/>
        <end position="417"/>
    </location>
</feature>
<feature type="compositionally biased region" description="Polar residues" evidence="2">
    <location>
        <begin position="325"/>
        <end position="335"/>
    </location>
</feature>
<keyword evidence="3" id="KW-0472">Membrane</keyword>
<evidence type="ECO:0000256" key="1">
    <source>
        <dbReference type="SAM" id="Coils"/>
    </source>
</evidence>
<feature type="transmembrane region" description="Helical" evidence="3">
    <location>
        <begin position="87"/>
        <end position="109"/>
    </location>
</feature>
<feature type="region of interest" description="Disordered" evidence="2">
    <location>
        <begin position="398"/>
        <end position="417"/>
    </location>
</feature>
<reference evidence="4 5" key="1">
    <citation type="submission" date="2014-02" db="EMBL/GenBank/DDBJ databases">
        <authorList>
            <person name="Sibley D."/>
            <person name="Venepally P."/>
            <person name="Karamycheva S."/>
            <person name="Hadjithomas M."/>
            <person name="Khan A."/>
            <person name="Brunk B."/>
            <person name="Roos D."/>
            <person name="Caler E."/>
            <person name="Lorenzi H."/>
        </authorList>
    </citation>
    <scope>NUCLEOTIDE SEQUENCE [LARGE SCALE GENOMIC DNA]</scope>
    <source>
        <strain evidence="4 5">GAB2-2007-GAL-DOM2</strain>
    </source>
</reference>
<evidence type="ECO:0000313" key="5">
    <source>
        <dbReference type="Proteomes" id="UP000028837"/>
    </source>
</evidence>
<keyword evidence="3 4" id="KW-0812">Transmembrane</keyword>
<evidence type="ECO:0000256" key="3">
    <source>
        <dbReference type="SAM" id="Phobius"/>
    </source>
</evidence>
<accession>A0A086K772</accession>
<evidence type="ECO:0000256" key="2">
    <source>
        <dbReference type="SAM" id="MobiDB-lite"/>
    </source>
</evidence>
<keyword evidence="1" id="KW-0175">Coiled coil</keyword>
<feature type="region of interest" description="Disordered" evidence="2">
    <location>
        <begin position="293"/>
        <end position="336"/>
    </location>
</feature>
<feature type="compositionally biased region" description="Basic and acidic residues" evidence="2">
    <location>
        <begin position="309"/>
        <end position="323"/>
    </location>
</feature>
<dbReference type="OrthoDB" id="1597724at2759"/>
<evidence type="ECO:0000313" key="4">
    <source>
        <dbReference type="EMBL" id="KFG40240.1"/>
    </source>
</evidence>
<dbReference type="EMBL" id="AHZU02000785">
    <property type="protein sequence ID" value="KFG40240.1"/>
    <property type="molecule type" value="Genomic_DNA"/>
</dbReference>
<protein>
    <submittedName>
        <fullName evidence="4">Putative transmembrane protein</fullName>
    </submittedName>
</protein>